<proteinExistence type="predicted"/>
<name>A0ABP0P4K7_9DINO</name>
<keyword evidence="1" id="KW-0175">Coiled coil</keyword>
<organism evidence="3 5">
    <name type="scientific">Durusdinium trenchii</name>
    <dbReference type="NCBI Taxonomy" id="1381693"/>
    <lineage>
        <taxon>Eukaryota</taxon>
        <taxon>Sar</taxon>
        <taxon>Alveolata</taxon>
        <taxon>Dinophyceae</taxon>
        <taxon>Suessiales</taxon>
        <taxon>Symbiodiniaceae</taxon>
        <taxon>Durusdinium</taxon>
    </lineage>
</organism>
<evidence type="ECO:0000313" key="4">
    <source>
        <dbReference type="EMBL" id="CAK9078656.1"/>
    </source>
</evidence>
<dbReference type="EMBL" id="CAXAMN010023583">
    <property type="protein sequence ID" value="CAK9078656.1"/>
    <property type="molecule type" value="Genomic_DNA"/>
</dbReference>
<gene>
    <name evidence="3" type="ORF">CCMP2556_LOCUS34323</name>
    <name evidence="4" type="ORF">CCMP2556_LOCUS38779</name>
</gene>
<evidence type="ECO:0000256" key="1">
    <source>
        <dbReference type="SAM" id="Coils"/>
    </source>
</evidence>
<feature type="region of interest" description="Disordered" evidence="2">
    <location>
        <begin position="156"/>
        <end position="210"/>
    </location>
</feature>
<dbReference type="EMBL" id="CAXAMN010022472">
    <property type="protein sequence ID" value="CAK9069789.1"/>
    <property type="molecule type" value="Genomic_DNA"/>
</dbReference>
<dbReference type="Proteomes" id="UP001642484">
    <property type="component" value="Unassembled WGS sequence"/>
</dbReference>
<evidence type="ECO:0000256" key="2">
    <source>
        <dbReference type="SAM" id="MobiDB-lite"/>
    </source>
</evidence>
<keyword evidence="5" id="KW-1185">Reference proteome</keyword>
<comment type="caution">
    <text evidence="3">The sequence shown here is derived from an EMBL/GenBank/DDBJ whole genome shotgun (WGS) entry which is preliminary data.</text>
</comment>
<sequence length="436" mass="49183">MNAEESAAENSSEVQLLKELLLQQTRRSETLGRQAAARDWERWELLQQLRQKDEQLEFEEIAATKQRVVLSTVRATARHYRAVCCLRAWRSHVQQLCAERALLRAKNRLALGRRRHASSLIHSVLKRVLERHLTSGLHALGVHRASFVSPEIEKRRVPEPGFSTPPKSSHPSRVHWDPSPIPRMPGRAAYPSEVSTEIPSEAALDSERADLESSLETVRLTQEAAAQAPNKVRRSLLEAWGRDRGKWAQERAALSAAADEAREEARMARWANAEAEANYAEAAEVARAELRGEEHLCEERVKRVKSRDVWTSLAMLDDEVGLTEMRPFEEQGMQLAAQLRERIHQAESLEEALELKLEGAKATPDGAPSSSQLQELDSYAALVDRLRSEVAHERSEREASASSLATLRNSYRLLLQRTSNDCLREGSRACRGAWAR</sequence>
<accession>A0ABP0P4K7</accession>
<feature type="coiled-coil region" evidence="1">
    <location>
        <begin position="336"/>
        <end position="363"/>
    </location>
</feature>
<evidence type="ECO:0000313" key="3">
    <source>
        <dbReference type="EMBL" id="CAK9069789.1"/>
    </source>
</evidence>
<evidence type="ECO:0000313" key="5">
    <source>
        <dbReference type="Proteomes" id="UP001642484"/>
    </source>
</evidence>
<reference evidence="3 5" key="1">
    <citation type="submission" date="2024-02" db="EMBL/GenBank/DDBJ databases">
        <authorList>
            <person name="Chen Y."/>
            <person name="Shah S."/>
            <person name="Dougan E. K."/>
            <person name="Thang M."/>
            <person name="Chan C."/>
        </authorList>
    </citation>
    <scope>NUCLEOTIDE SEQUENCE [LARGE SCALE GENOMIC DNA]</scope>
</reference>
<protein>
    <submittedName>
        <fullName evidence="3">Uncharacterized protein</fullName>
    </submittedName>
</protein>